<dbReference type="InterPro" id="IPR021109">
    <property type="entry name" value="Peptidase_aspartic_dom_sf"/>
</dbReference>
<comment type="similarity">
    <text evidence="1 7">Belongs to the peptidase A1 family.</text>
</comment>
<dbReference type="Gene3D" id="2.60.40.1960">
    <property type="match status" value="1"/>
</dbReference>
<dbReference type="PROSITE" id="PS51767">
    <property type="entry name" value="PEPTIDASE_A1"/>
    <property type="match status" value="1"/>
</dbReference>
<dbReference type="CDD" id="cd05471">
    <property type="entry name" value="pepsin_like"/>
    <property type="match status" value="1"/>
</dbReference>
<dbReference type="InterPro" id="IPR001969">
    <property type="entry name" value="Aspartic_peptidase_AS"/>
</dbReference>
<dbReference type="InterPro" id="IPR033121">
    <property type="entry name" value="PEPTIDASE_A1"/>
</dbReference>
<dbReference type="PRINTS" id="PR00792">
    <property type="entry name" value="PEPSIN"/>
</dbReference>
<proteinExistence type="inferred from homology"/>
<dbReference type="GO" id="GO:0004190">
    <property type="term" value="F:aspartic-type endopeptidase activity"/>
    <property type="evidence" value="ECO:0007669"/>
    <property type="project" value="UniProtKB-KW"/>
</dbReference>
<protein>
    <submittedName>
        <fullName evidence="9">Cathepsin D</fullName>
    </submittedName>
</protein>
<keyword evidence="6" id="KW-1015">Disulfide bond</keyword>
<feature type="disulfide bond" evidence="6">
    <location>
        <begin position="178"/>
        <end position="182"/>
    </location>
</feature>
<evidence type="ECO:0000256" key="7">
    <source>
        <dbReference type="RuleBase" id="RU000454"/>
    </source>
</evidence>
<feature type="non-terminal residue" evidence="9">
    <location>
        <position position="1"/>
    </location>
</feature>
<evidence type="ECO:0000313" key="9">
    <source>
        <dbReference type="EMBL" id="JAQ04029.1"/>
    </source>
</evidence>
<dbReference type="PROSITE" id="PS00141">
    <property type="entry name" value="ASP_PROTEASE"/>
    <property type="match status" value="2"/>
</dbReference>
<sequence length="305" mass="33712">QTFTVLFDSGSSVLWIPAIDCTGGCEMHSKYDAQSSSTYYHGNKTMSIQYITGNIQGDTSFDNIQLGGITVSNQSFLLANTTSELFQHVFADGVLGLSPGCKECRSDYNILKRMKEQNLIESEVFSFRVCQEKSGAELYIGAHDFGETKTKKTIPLKDDTDSWLFALNKVTVNGMNVCSEFCEAIVDSGTSLVLGPPAEVRRLHEIIGCNVTYHHENSIPWVHSSCRAQGKLHNVTIDTGEHNLVLSPETYLSHCTADHCFIGIIEHQNNFGSPEYSTWVLGDLIISQYVTTFDAASRTVSFSDC</sequence>
<dbReference type="GO" id="GO:0006508">
    <property type="term" value="P:proteolysis"/>
    <property type="evidence" value="ECO:0007669"/>
    <property type="project" value="UniProtKB-KW"/>
</dbReference>
<keyword evidence="2 7" id="KW-0645">Protease</keyword>
<dbReference type="PANTHER" id="PTHR47966">
    <property type="entry name" value="BETA-SITE APP-CLEAVING ENZYME, ISOFORM A-RELATED"/>
    <property type="match status" value="1"/>
</dbReference>
<name>A0A146L8F8_LYGHE</name>
<accession>A0A146L8F8</accession>
<evidence type="ECO:0000256" key="2">
    <source>
        <dbReference type="ARBA" id="ARBA00022670"/>
    </source>
</evidence>
<reference evidence="9" key="1">
    <citation type="journal article" date="2016" name="Gigascience">
        <title>De novo construction of an expanded transcriptome assembly for the western tarnished plant bug, Lygus hesperus.</title>
        <authorList>
            <person name="Tassone E.E."/>
            <person name="Geib S.M."/>
            <person name="Hall B."/>
            <person name="Fabrick J.A."/>
            <person name="Brent C.S."/>
            <person name="Hull J.J."/>
        </authorList>
    </citation>
    <scope>NUCLEOTIDE SEQUENCE</scope>
</reference>
<evidence type="ECO:0000256" key="4">
    <source>
        <dbReference type="ARBA" id="ARBA00022801"/>
    </source>
</evidence>
<dbReference type="Gene3D" id="2.40.70.10">
    <property type="entry name" value="Acid Proteases"/>
    <property type="match status" value="2"/>
</dbReference>
<feature type="active site" evidence="5">
    <location>
        <position position="187"/>
    </location>
</feature>
<feature type="domain" description="Peptidase A1" evidence="8">
    <location>
        <begin position="1"/>
        <end position="303"/>
    </location>
</feature>
<evidence type="ECO:0000256" key="1">
    <source>
        <dbReference type="ARBA" id="ARBA00007447"/>
    </source>
</evidence>
<evidence type="ECO:0000256" key="3">
    <source>
        <dbReference type="ARBA" id="ARBA00022750"/>
    </source>
</evidence>
<keyword evidence="4 7" id="KW-0378">Hydrolase</keyword>
<feature type="disulfide bond" evidence="6">
    <location>
        <begin position="21"/>
        <end position="25"/>
    </location>
</feature>
<dbReference type="EMBL" id="GDHC01014600">
    <property type="protein sequence ID" value="JAQ04029.1"/>
    <property type="molecule type" value="Transcribed_RNA"/>
</dbReference>
<organism evidence="9">
    <name type="scientific">Lygus hesperus</name>
    <name type="common">Western plant bug</name>
    <dbReference type="NCBI Taxonomy" id="30085"/>
    <lineage>
        <taxon>Eukaryota</taxon>
        <taxon>Metazoa</taxon>
        <taxon>Ecdysozoa</taxon>
        <taxon>Arthropoda</taxon>
        <taxon>Hexapoda</taxon>
        <taxon>Insecta</taxon>
        <taxon>Pterygota</taxon>
        <taxon>Neoptera</taxon>
        <taxon>Paraneoptera</taxon>
        <taxon>Hemiptera</taxon>
        <taxon>Heteroptera</taxon>
        <taxon>Panheteroptera</taxon>
        <taxon>Cimicomorpha</taxon>
        <taxon>Miridae</taxon>
        <taxon>Mirini</taxon>
        <taxon>Lygus</taxon>
    </lineage>
</organism>
<dbReference type="Pfam" id="PF00026">
    <property type="entry name" value="Asp"/>
    <property type="match status" value="1"/>
</dbReference>
<evidence type="ECO:0000259" key="8">
    <source>
        <dbReference type="PROSITE" id="PS51767"/>
    </source>
</evidence>
<keyword evidence="3 7" id="KW-0064">Aspartyl protease</keyword>
<gene>
    <name evidence="9" type="primary">ctsD_1</name>
    <name evidence="9" type="ORF">g.60370</name>
</gene>
<dbReference type="InterPro" id="IPR001461">
    <property type="entry name" value="Aspartic_peptidase_A1"/>
</dbReference>
<evidence type="ECO:0000256" key="5">
    <source>
        <dbReference type="PIRSR" id="PIRSR601461-1"/>
    </source>
</evidence>
<dbReference type="PANTHER" id="PTHR47966:SF51">
    <property type="entry name" value="BETA-SITE APP-CLEAVING ENZYME, ISOFORM A-RELATED"/>
    <property type="match status" value="1"/>
</dbReference>
<evidence type="ECO:0000256" key="6">
    <source>
        <dbReference type="PIRSR" id="PIRSR601461-2"/>
    </source>
</evidence>
<dbReference type="FunFam" id="2.40.70.10:FF:000115">
    <property type="entry name" value="Lysosomal aspartic protease"/>
    <property type="match status" value="1"/>
</dbReference>
<dbReference type="InterPro" id="IPR034164">
    <property type="entry name" value="Pepsin-like_dom"/>
</dbReference>
<dbReference type="AlphaFoldDB" id="A0A146L8F8"/>
<feature type="active site" evidence="5">
    <location>
        <position position="8"/>
    </location>
</feature>
<dbReference type="SUPFAM" id="SSF50630">
    <property type="entry name" value="Acid proteases"/>
    <property type="match status" value="1"/>
</dbReference>